<dbReference type="Proteomes" id="UP000800200">
    <property type="component" value="Unassembled WGS sequence"/>
</dbReference>
<organism evidence="1 2">
    <name type="scientific">Zopfia rhizophila CBS 207.26</name>
    <dbReference type="NCBI Taxonomy" id="1314779"/>
    <lineage>
        <taxon>Eukaryota</taxon>
        <taxon>Fungi</taxon>
        <taxon>Dikarya</taxon>
        <taxon>Ascomycota</taxon>
        <taxon>Pezizomycotina</taxon>
        <taxon>Dothideomycetes</taxon>
        <taxon>Dothideomycetes incertae sedis</taxon>
        <taxon>Zopfiaceae</taxon>
        <taxon>Zopfia</taxon>
    </lineage>
</organism>
<name>A0A6A6DMU4_9PEZI</name>
<reference evidence="1" key="1">
    <citation type="journal article" date="2020" name="Stud. Mycol.">
        <title>101 Dothideomycetes genomes: a test case for predicting lifestyles and emergence of pathogens.</title>
        <authorList>
            <person name="Haridas S."/>
            <person name="Albert R."/>
            <person name="Binder M."/>
            <person name="Bloem J."/>
            <person name="Labutti K."/>
            <person name="Salamov A."/>
            <person name="Andreopoulos B."/>
            <person name="Baker S."/>
            <person name="Barry K."/>
            <person name="Bills G."/>
            <person name="Bluhm B."/>
            <person name="Cannon C."/>
            <person name="Castanera R."/>
            <person name="Culley D."/>
            <person name="Daum C."/>
            <person name="Ezra D."/>
            <person name="Gonzalez J."/>
            <person name="Henrissat B."/>
            <person name="Kuo A."/>
            <person name="Liang C."/>
            <person name="Lipzen A."/>
            <person name="Lutzoni F."/>
            <person name="Magnuson J."/>
            <person name="Mondo S."/>
            <person name="Nolan M."/>
            <person name="Ohm R."/>
            <person name="Pangilinan J."/>
            <person name="Park H.-J."/>
            <person name="Ramirez L."/>
            <person name="Alfaro M."/>
            <person name="Sun H."/>
            <person name="Tritt A."/>
            <person name="Yoshinaga Y."/>
            <person name="Zwiers L.-H."/>
            <person name="Turgeon B."/>
            <person name="Goodwin S."/>
            <person name="Spatafora J."/>
            <person name="Crous P."/>
            <person name="Grigoriev I."/>
        </authorList>
    </citation>
    <scope>NUCLEOTIDE SEQUENCE</scope>
    <source>
        <strain evidence="1">CBS 207.26</strain>
    </source>
</reference>
<evidence type="ECO:0000313" key="2">
    <source>
        <dbReference type="Proteomes" id="UP000800200"/>
    </source>
</evidence>
<accession>A0A6A6DMU4</accession>
<protein>
    <submittedName>
        <fullName evidence="1">Uncharacterized protein</fullName>
    </submittedName>
</protein>
<gene>
    <name evidence="1" type="ORF">K469DRAFT_595662</name>
</gene>
<dbReference type="OrthoDB" id="3766258at2759"/>
<keyword evidence="2" id="KW-1185">Reference proteome</keyword>
<dbReference type="AlphaFoldDB" id="A0A6A6DMU4"/>
<dbReference type="EMBL" id="ML994665">
    <property type="protein sequence ID" value="KAF2179549.1"/>
    <property type="molecule type" value="Genomic_DNA"/>
</dbReference>
<sequence>MTIPIRAHFSYECDAWIDSDLDWYIHGICHARKPSLIFGPIPVIGILAATGRCP</sequence>
<evidence type="ECO:0000313" key="1">
    <source>
        <dbReference type="EMBL" id="KAF2179549.1"/>
    </source>
</evidence>
<proteinExistence type="predicted"/>